<keyword evidence="3" id="KW-1185">Reference proteome</keyword>
<dbReference type="AlphaFoldDB" id="A0A409WZX4"/>
<reference evidence="2 3" key="1">
    <citation type="journal article" date="2018" name="Evol. Lett.">
        <title>Horizontal gene cluster transfer increased hallucinogenic mushroom diversity.</title>
        <authorList>
            <person name="Reynolds H.T."/>
            <person name="Vijayakumar V."/>
            <person name="Gluck-Thaler E."/>
            <person name="Korotkin H.B."/>
            <person name="Matheny P.B."/>
            <person name="Slot J.C."/>
        </authorList>
    </citation>
    <scope>NUCLEOTIDE SEQUENCE [LARGE SCALE GENOMIC DNA]</scope>
    <source>
        <strain evidence="2 3">2631</strain>
    </source>
</reference>
<gene>
    <name evidence="2" type="ORF">CVT25_000557</name>
</gene>
<protein>
    <submittedName>
        <fullName evidence="2">Uncharacterized protein</fullName>
    </submittedName>
</protein>
<organism evidence="2 3">
    <name type="scientific">Psilocybe cyanescens</name>
    <dbReference type="NCBI Taxonomy" id="93625"/>
    <lineage>
        <taxon>Eukaryota</taxon>
        <taxon>Fungi</taxon>
        <taxon>Dikarya</taxon>
        <taxon>Basidiomycota</taxon>
        <taxon>Agaricomycotina</taxon>
        <taxon>Agaricomycetes</taxon>
        <taxon>Agaricomycetidae</taxon>
        <taxon>Agaricales</taxon>
        <taxon>Agaricineae</taxon>
        <taxon>Strophariaceae</taxon>
        <taxon>Psilocybe</taxon>
    </lineage>
</organism>
<comment type="caution">
    <text evidence="2">The sequence shown here is derived from an EMBL/GenBank/DDBJ whole genome shotgun (WGS) entry which is preliminary data.</text>
</comment>
<name>A0A409WZX4_PSICY</name>
<dbReference type="STRING" id="93625.A0A409WZX4"/>
<dbReference type="OrthoDB" id="3205748at2759"/>
<feature type="compositionally biased region" description="Basic and acidic residues" evidence="1">
    <location>
        <begin position="289"/>
        <end position="305"/>
    </location>
</feature>
<feature type="compositionally biased region" description="Acidic residues" evidence="1">
    <location>
        <begin position="274"/>
        <end position="286"/>
    </location>
</feature>
<accession>A0A409WZX4</accession>
<feature type="region of interest" description="Disordered" evidence="1">
    <location>
        <begin position="407"/>
        <end position="431"/>
    </location>
</feature>
<proteinExistence type="predicted"/>
<evidence type="ECO:0000313" key="2">
    <source>
        <dbReference type="EMBL" id="PPQ84011.1"/>
    </source>
</evidence>
<dbReference type="EMBL" id="NHYD01002942">
    <property type="protein sequence ID" value="PPQ84011.1"/>
    <property type="molecule type" value="Genomic_DNA"/>
</dbReference>
<dbReference type="Proteomes" id="UP000283269">
    <property type="component" value="Unassembled WGS sequence"/>
</dbReference>
<feature type="region of interest" description="Disordered" evidence="1">
    <location>
        <begin position="250"/>
        <end position="327"/>
    </location>
</feature>
<feature type="region of interest" description="Disordered" evidence="1">
    <location>
        <begin position="34"/>
        <end position="83"/>
    </location>
</feature>
<evidence type="ECO:0000256" key="1">
    <source>
        <dbReference type="SAM" id="MobiDB-lite"/>
    </source>
</evidence>
<dbReference type="InParanoid" id="A0A409WZX4"/>
<sequence>MIGISRFHAIVSARPLHGNGPPVIHEETYRSTSYEPWGGVRHQNGKRARESGDAGPSTSRKAAKKTSEDETGSGREPTTQYRDRDGLLCALRDRFRAGPNVDFHGTYEMLDAGVTHKERIQTVAHEIWKTTGYRFTVKDHPQYTNGHKTRFWCSQDEAHRSKSSRAARKAQGSCYKPRVTSAGEAMAKERFACRSRLLISSRDTHQPGTRLITIRMHHHISHEPYIDSSMSPEVVQHIWQNFSYGHHPGLSSTTANNKTENDVTMDHMPLSMPPEDDDEEGEDSSEAEGGSRVEGFERRDDDIRHSTFVPNNHVPQQPPLPPPSEEFHSKMKAHIKNLREFCEGLEYQLQFNDYRMLDVLEREGGSFLGLVEDCLRKEGRLASVDHAGISQQQPGMNHSLHSIRLDMNGGRAVPGRPYDGNPGINPRALNY</sequence>
<evidence type="ECO:0000313" key="3">
    <source>
        <dbReference type="Proteomes" id="UP000283269"/>
    </source>
</evidence>